<evidence type="ECO:0000313" key="1">
    <source>
        <dbReference type="EMBL" id="KAF2496481.1"/>
    </source>
</evidence>
<evidence type="ECO:0000313" key="2">
    <source>
        <dbReference type="Proteomes" id="UP000799750"/>
    </source>
</evidence>
<dbReference type="Gene3D" id="3.30.420.40">
    <property type="match status" value="2"/>
</dbReference>
<sequence>MATENQGPRLIIGLDYGTTYTALAYVNTNGITPFTPRDIIVYTSWPGGEERKVPSTISYSECSCGNRCKQWGHNIDDDSLRMQWTKLELEPRSVQSELEVLRDLTRGLDLPMRLQQHQSVSAPRHLAKDAEDVVRDYLSKIARLWYQDIKATSTFALDRIPVDMVVTHPVVSPLSSTKGWSYEAMNRTFRAITSAFRKELLAADPHSLVEVTNKIFGRVIVLCSVMLAVGLCIIQNRTGESAETYGLRRSIWYCTQSLECSPSKAFLGMKCGATQVDRAFLQWVQQRLQNRISERDVTLPGPLVLNPLGILLLRRFEAIKRQFDGRKTTDINLPRNLPGGGTVKVMGQGQTGIQDGTIMLTADDLKAFFEPSVEGTVKLIKQQVMKIQHPAGGHAPDQVTNIFLAGGFAESPYLFDEVERRYASKVDIKVFRAEDWSVSSSHKTFTRPNQCDSWSGVVKGAVLRAGNLGMRLNVKGTQCPRHYGICISRNRDDSLDRITWLVRKGDLIISDTGIKATLVGQCRISSLDLFHARLARVVFVATDMTNPPATLSKLDQVINEVHYMNVDDIPPVSPQQRSLDVEIRVLQDVKVRVKCDTHTVASCNTTL</sequence>
<dbReference type="CDD" id="cd10170">
    <property type="entry name" value="ASKHA_NBD_HSP70"/>
    <property type="match status" value="1"/>
</dbReference>
<gene>
    <name evidence="1" type="ORF">BU16DRAFT_581790</name>
</gene>
<organism evidence="1 2">
    <name type="scientific">Lophium mytilinum</name>
    <dbReference type="NCBI Taxonomy" id="390894"/>
    <lineage>
        <taxon>Eukaryota</taxon>
        <taxon>Fungi</taxon>
        <taxon>Dikarya</taxon>
        <taxon>Ascomycota</taxon>
        <taxon>Pezizomycotina</taxon>
        <taxon>Dothideomycetes</taxon>
        <taxon>Pleosporomycetidae</taxon>
        <taxon>Mytilinidiales</taxon>
        <taxon>Mytilinidiaceae</taxon>
        <taxon>Lophium</taxon>
    </lineage>
</organism>
<dbReference type="InterPro" id="IPR043129">
    <property type="entry name" value="ATPase_NBD"/>
</dbReference>
<proteinExistence type="predicted"/>
<dbReference type="AlphaFoldDB" id="A0A6A6QVL6"/>
<accession>A0A6A6QVL6</accession>
<protein>
    <recommendedName>
        <fullName evidence="3">Actin-like ATPase domain-containing protein</fullName>
    </recommendedName>
</protein>
<dbReference type="EMBL" id="MU004188">
    <property type="protein sequence ID" value="KAF2496481.1"/>
    <property type="molecule type" value="Genomic_DNA"/>
</dbReference>
<dbReference type="Gene3D" id="3.90.640.10">
    <property type="entry name" value="Actin, Chain A, domain 4"/>
    <property type="match status" value="1"/>
</dbReference>
<reference evidence="1" key="1">
    <citation type="journal article" date="2020" name="Stud. Mycol.">
        <title>101 Dothideomycetes genomes: a test case for predicting lifestyles and emergence of pathogens.</title>
        <authorList>
            <person name="Haridas S."/>
            <person name="Albert R."/>
            <person name="Binder M."/>
            <person name="Bloem J."/>
            <person name="Labutti K."/>
            <person name="Salamov A."/>
            <person name="Andreopoulos B."/>
            <person name="Baker S."/>
            <person name="Barry K."/>
            <person name="Bills G."/>
            <person name="Bluhm B."/>
            <person name="Cannon C."/>
            <person name="Castanera R."/>
            <person name="Culley D."/>
            <person name="Daum C."/>
            <person name="Ezra D."/>
            <person name="Gonzalez J."/>
            <person name="Henrissat B."/>
            <person name="Kuo A."/>
            <person name="Liang C."/>
            <person name="Lipzen A."/>
            <person name="Lutzoni F."/>
            <person name="Magnuson J."/>
            <person name="Mondo S."/>
            <person name="Nolan M."/>
            <person name="Ohm R."/>
            <person name="Pangilinan J."/>
            <person name="Park H.-J."/>
            <person name="Ramirez L."/>
            <person name="Alfaro M."/>
            <person name="Sun H."/>
            <person name="Tritt A."/>
            <person name="Yoshinaga Y."/>
            <person name="Zwiers L.-H."/>
            <person name="Turgeon B."/>
            <person name="Goodwin S."/>
            <person name="Spatafora J."/>
            <person name="Crous P."/>
            <person name="Grigoriev I."/>
        </authorList>
    </citation>
    <scope>NUCLEOTIDE SEQUENCE</scope>
    <source>
        <strain evidence="1">CBS 269.34</strain>
    </source>
</reference>
<evidence type="ECO:0008006" key="3">
    <source>
        <dbReference type="Google" id="ProtNLM"/>
    </source>
</evidence>
<keyword evidence="2" id="KW-1185">Reference proteome</keyword>
<dbReference type="OrthoDB" id="2963168at2759"/>
<dbReference type="PANTHER" id="PTHR14187">
    <property type="entry name" value="ALPHA KINASE/ELONGATION FACTOR 2 KINASE"/>
    <property type="match status" value="1"/>
</dbReference>
<name>A0A6A6QVL6_9PEZI</name>
<dbReference type="SUPFAM" id="SSF53067">
    <property type="entry name" value="Actin-like ATPase domain"/>
    <property type="match status" value="2"/>
</dbReference>
<dbReference type="PANTHER" id="PTHR14187:SF82">
    <property type="entry name" value="FAMILY CHAPERONE, PUTATIVE (AFU_ORTHOLOGUE AFUA_7G08575)-RELATED"/>
    <property type="match status" value="1"/>
</dbReference>
<dbReference type="Proteomes" id="UP000799750">
    <property type="component" value="Unassembled WGS sequence"/>
</dbReference>